<keyword evidence="2" id="KW-0812">Transmembrane</keyword>
<organism evidence="6 7">
    <name type="scientific">Forsythia ovata</name>
    <dbReference type="NCBI Taxonomy" id="205694"/>
    <lineage>
        <taxon>Eukaryota</taxon>
        <taxon>Viridiplantae</taxon>
        <taxon>Streptophyta</taxon>
        <taxon>Embryophyta</taxon>
        <taxon>Tracheophyta</taxon>
        <taxon>Spermatophyta</taxon>
        <taxon>Magnoliopsida</taxon>
        <taxon>eudicotyledons</taxon>
        <taxon>Gunneridae</taxon>
        <taxon>Pentapetalae</taxon>
        <taxon>asterids</taxon>
        <taxon>lamiids</taxon>
        <taxon>Lamiales</taxon>
        <taxon>Oleaceae</taxon>
        <taxon>Forsythieae</taxon>
        <taxon>Forsythia</taxon>
    </lineage>
</organism>
<keyword evidence="6" id="KW-0675">Receptor</keyword>
<comment type="caution">
    <text evidence="6">The sequence shown here is derived from an EMBL/GenBank/DDBJ whole genome shotgun (WGS) entry which is preliminary data.</text>
</comment>
<feature type="domain" description="Receptor ligand binding region" evidence="5">
    <location>
        <begin position="14"/>
        <end position="94"/>
    </location>
</feature>
<dbReference type="Pfam" id="PF01094">
    <property type="entry name" value="ANF_receptor"/>
    <property type="match status" value="1"/>
</dbReference>
<evidence type="ECO:0000256" key="2">
    <source>
        <dbReference type="ARBA" id="ARBA00022692"/>
    </source>
</evidence>
<evidence type="ECO:0000259" key="5">
    <source>
        <dbReference type="Pfam" id="PF01094"/>
    </source>
</evidence>
<dbReference type="GO" id="GO:0016020">
    <property type="term" value="C:membrane"/>
    <property type="evidence" value="ECO:0007669"/>
    <property type="project" value="UniProtKB-SubCell"/>
</dbReference>
<proteinExistence type="predicted"/>
<accession>A0ABD1WF31</accession>
<dbReference type="SUPFAM" id="SSF53822">
    <property type="entry name" value="Periplasmic binding protein-like I"/>
    <property type="match status" value="1"/>
</dbReference>
<dbReference type="EMBL" id="JBFOLJ010000003">
    <property type="protein sequence ID" value="KAL2548162.1"/>
    <property type="molecule type" value="Genomic_DNA"/>
</dbReference>
<dbReference type="PANTHER" id="PTHR34836:SF1">
    <property type="entry name" value="OS09G0428600 PROTEIN"/>
    <property type="match status" value="1"/>
</dbReference>
<dbReference type="InterPro" id="IPR015683">
    <property type="entry name" value="Ionotropic_Glu_rcpt"/>
</dbReference>
<dbReference type="PANTHER" id="PTHR34836">
    <property type="entry name" value="OS06G0188250 PROTEIN"/>
    <property type="match status" value="1"/>
</dbReference>
<evidence type="ECO:0000256" key="3">
    <source>
        <dbReference type="ARBA" id="ARBA00022989"/>
    </source>
</evidence>
<dbReference type="InterPro" id="IPR028082">
    <property type="entry name" value="Peripla_BP_I"/>
</dbReference>
<keyword evidence="4" id="KW-0472">Membrane</keyword>
<sequence length="111" mass="12493">MQANFLIDLGDKAQVPIISFSATTFGWREVVPIYVDNEFGVGIIPFLTDALEKVNARVPYRSAIPSMATDDQIVAELYKLMTMQTRVFIVLCADLSWLPVVHQSKTTRNDE</sequence>
<reference evidence="7" key="1">
    <citation type="submission" date="2024-07" db="EMBL/GenBank/DDBJ databases">
        <title>Two chromosome-level genome assemblies of Korean endemic species Abeliophyllum distichum and Forsythia ovata (Oleaceae).</title>
        <authorList>
            <person name="Jang H."/>
        </authorList>
    </citation>
    <scope>NUCLEOTIDE SEQUENCE [LARGE SCALE GENOMIC DNA]</scope>
</reference>
<evidence type="ECO:0000313" key="6">
    <source>
        <dbReference type="EMBL" id="KAL2548162.1"/>
    </source>
</evidence>
<comment type="subcellular location">
    <subcellularLocation>
        <location evidence="1">Membrane</location>
    </subcellularLocation>
</comment>
<evidence type="ECO:0000256" key="1">
    <source>
        <dbReference type="ARBA" id="ARBA00004370"/>
    </source>
</evidence>
<dbReference type="Proteomes" id="UP001604277">
    <property type="component" value="Unassembled WGS sequence"/>
</dbReference>
<protein>
    <submittedName>
        <fullName evidence="6">Glutamate receptor 2.6</fullName>
    </submittedName>
</protein>
<dbReference type="AlphaFoldDB" id="A0ABD1WF31"/>
<dbReference type="Gene3D" id="3.40.50.2300">
    <property type="match status" value="1"/>
</dbReference>
<dbReference type="InterPro" id="IPR001828">
    <property type="entry name" value="ANF_lig-bd_rcpt"/>
</dbReference>
<gene>
    <name evidence="6" type="ORF">Fot_09692</name>
</gene>
<keyword evidence="3" id="KW-1133">Transmembrane helix</keyword>
<evidence type="ECO:0000256" key="4">
    <source>
        <dbReference type="ARBA" id="ARBA00023136"/>
    </source>
</evidence>
<name>A0ABD1WF31_9LAMI</name>
<evidence type="ECO:0000313" key="7">
    <source>
        <dbReference type="Proteomes" id="UP001604277"/>
    </source>
</evidence>
<keyword evidence="7" id="KW-1185">Reference proteome</keyword>